<dbReference type="EMBL" id="LBHB01000001">
    <property type="protein sequence ID" value="KLE35966.1"/>
    <property type="molecule type" value="Genomic_DNA"/>
</dbReference>
<proteinExistence type="predicted"/>
<gene>
    <name evidence="1" type="ORF">AAW00_06350</name>
</gene>
<accession>A0A0G9MYZ3</accession>
<keyword evidence="2" id="KW-1185">Reference proteome</keyword>
<reference evidence="1 2" key="1">
    <citation type="submission" date="2015-04" db="EMBL/GenBank/DDBJ databases">
        <title>The draft genome sequence of Erythrobacter luteus KA37.</title>
        <authorList>
            <person name="Zhuang L."/>
            <person name="Liu Y."/>
            <person name="Shao Z."/>
        </authorList>
    </citation>
    <scope>NUCLEOTIDE SEQUENCE [LARGE SCALE GENOMIC DNA]</scope>
    <source>
        <strain evidence="1 2">KA37</strain>
    </source>
</reference>
<evidence type="ECO:0000313" key="1">
    <source>
        <dbReference type="EMBL" id="KLE35966.1"/>
    </source>
</evidence>
<dbReference type="Proteomes" id="UP000053464">
    <property type="component" value="Unassembled WGS sequence"/>
</dbReference>
<evidence type="ECO:0000313" key="2">
    <source>
        <dbReference type="Proteomes" id="UP000053464"/>
    </source>
</evidence>
<comment type="caution">
    <text evidence="1">The sequence shown here is derived from an EMBL/GenBank/DDBJ whole genome shotgun (WGS) entry which is preliminary data.</text>
</comment>
<organism evidence="1 2">
    <name type="scientific">Aurantiacibacter luteus</name>
    <dbReference type="NCBI Taxonomy" id="1581420"/>
    <lineage>
        <taxon>Bacteria</taxon>
        <taxon>Pseudomonadati</taxon>
        <taxon>Pseudomonadota</taxon>
        <taxon>Alphaproteobacteria</taxon>
        <taxon>Sphingomonadales</taxon>
        <taxon>Erythrobacteraceae</taxon>
        <taxon>Aurantiacibacter</taxon>
    </lineage>
</organism>
<sequence length="72" mass="7946">MTQAARDDDPAMCNMPLWRMVQMEVGCEGRVDALSHVAGRAPGASNTYFTYMNLARPEAREVFGHSAANEIE</sequence>
<protein>
    <submittedName>
        <fullName evidence="1">Uncharacterized protein</fullName>
    </submittedName>
</protein>
<dbReference type="AlphaFoldDB" id="A0A0G9MYZ3"/>
<name>A0A0G9MYZ3_9SPHN</name>